<feature type="domain" description="Serine aminopeptidase S33" evidence="1">
    <location>
        <begin position="34"/>
        <end position="152"/>
    </location>
</feature>
<protein>
    <submittedName>
        <fullName evidence="3">Uncharacterized protein</fullName>
    </submittedName>
</protein>
<dbReference type="PANTHER" id="PTHR43265">
    <property type="entry name" value="ESTERASE ESTD"/>
    <property type="match status" value="1"/>
</dbReference>
<sequence>MKYSTREISCENKDYKLYGILYSPETKEKVPLAIFSHGFGATLEVGLPYAEELASHGIAVYLFDFRGGSKKGRSGGKTTEMSVMTESSDLIAVISQAKTWDFVDKSRIILIGESQGGMVSAVTGERHPDETVGLVLLYPAFVIQDDNVKPYKSKEEVPEEKDMWNGWMTIGKVYVTDIWDYDLYGEMKHFTKPVLIIHGSNDALVNVSYSERAIKCYPNAELHVIEGANHGFSGEYVKQANKYIIDFLKKLNFIQ</sequence>
<dbReference type="InterPro" id="IPR029058">
    <property type="entry name" value="AB_hydrolase_fold"/>
</dbReference>
<keyword evidence="4" id="KW-1185">Reference proteome</keyword>
<feature type="domain" description="Alpha/beta hydrolase fold-5" evidence="2">
    <location>
        <begin position="183"/>
        <end position="239"/>
    </location>
</feature>
<evidence type="ECO:0000259" key="1">
    <source>
        <dbReference type="Pfam" id="PF12146"/>
    </source>
</evidence>
<dbReference type="Pfam" id="PF12146">
    <property type="entry name" value="Hydrolase_4"/>
    <property type="match status" value="1"/>
</dbReference>
<dbReference type="InterPro" id="IPR053145">
    <property type="entry name" value="AB_hydrolase_Est10"/>
</dbReference>
<dbReference type="EMBL" id="JAPFFF010000057">
    <property type="protein sequence ID" value="KAK8838067.1"/>
    <property type="molecule type" value="Genomic_DNA"/>
</dbReference>
<dbReference type="SUPFAM" id="SSF53474">
    <property type="entry name" value="alpha/beta-Hydrolases"/>
    <property type="match status" value="1"/>
</dbReference>
<reference evidence="3 4" key="1">
    <citation type="submission" date="2024-04" db="EMBL/GenBank/DDBJ databases">
        <title>Tritrichomonas musculus Genome.</title>
        <authorList>
            <person name="Alves-Ferreira E."/>
            <person name="Grigg M."/>
            <person name="Lorenzi H."/>
            <person name="Galac M."/>
        </authorList>
    </citation>
    <scope>NUCLEOTIDE SEQUENCE [LARGE SCALE GENOMIC DNA]</scope>
    <source>
        <strain evidence="3 4">EAF2021</strain>
    </source>
</reference>
<dbReference type="InterPro" id="IPR022742">
    <property type="entry name" value="Hydrolase_4"/>
</dbReference>
<organism evidence="3 4">
    <name type="scientific">Tritrichomonas musculus</name>
    <dbReference type="NCBI Taxonomy" id="1915356"/>
    <lineage>
        <taxon>Eukaryota</taxon>
        <taxon>Metamonada</taxon>
        <taxon>Parabasalia</taxon>
        <taxon>Tritrichomonadida</taxon>
        <taxon>Tritrichomonadidae</taxon>
        <taxon>Tritrichomonas</taxon>
    </lineage>
</organism>
<name>A0ABR2GXG1_9EUKA</name>
<dbReference type="Pfam" id="PF12695">
    <property type="entry name" value="Abhydrolase_5"/>
    <property type="match status" value="1"/>
</dbReference>
<evidence type="ECO:0000259" key="2">
    <source>
        <dbReference type="Pfam" id="PF12695"/>
    </source>
</evidence>
<proteinExistence type="predicted"/>
<dbReference type="Gene3D" id="3.40.50.1820">
    <property type="entry name" value="alpha/beta hydrolase"/>
    <property type="match status" value="1"/>
</dbReference>
<gene>
    <name evidence="3" type="ORF">M9Y10_036018</name>
</gene>
<comment type="caution">
    <text evidence="3">The sequence shown here is derived from an EMBL/GenBank/DDBJ whole genome shotgun (WGS) entry which is preliminary data.</text>
</comment>
<dbReference type="InterPro" id="IPR029059">
    <property type="entry name" value="AB_hydrolase_5"/>
</dbReference>
<dbReference type="PANTHER" id="PTHR43265:SF1">
    <property type="entry name" value="ESTERASE ESTD"/>
    <property type="match status" value="1"/>
</dbReference>
<evidence type="ECO:0000313" key="4">
    <source>
        <dbReference type="Proteomes" id="UP001470230"/>
    </source>
</evidence>
<accession>A0ABR2GXG1</accession>
<evidence type="ECO:0000313" key="3">
    <source>
        <dbReference type="EMBL" id="KAK8838067.1"/>
    </source>
</evidence>
<dbReference type="Proteomes" id="UP001470230">
    <property type="component" value="Unassembled WGS sequence"/>
</dbReference>